<organism evidence="1 2">
    <name type="scientific">Candidatus Collierbacteria bacterium CG10_big_fil_rev_8_21_14_0_10_44_9</name>
    <dbReference type="NCBI Taxonomy" id="1974535"/>
    <lineage>
        <taxon>Bacteria</taxon>
        <taxon>Candidatus Collieribacteriota</taxon>
    </lineage>
</organism>
<reference evidence="2" key="1">
    <citation type="submission" date="2017-09" db="EMBL/GenBank/DDBJ databases">
        <title>Depth-based differentiation of microbial function through sediment-hosted aquifers and enrichment of novel symbionts in the deep terrestrial subsurface.</title>
        <authorList>
            <person name="Probst A.J."/>
            <person name="Ladd B."/>
            <person name="Jarett J.K."/>
            <person name="Geller-Mcgrath D.E."/>
            <person name="Sieber C.M.K."/>
            <person name="Emerson J.B."/>
            <person name="Anantharaman K."/>
            <person name="Thomas B.C."/>
            <person name="Malmstrom R."/>
            <person name="Stieglmeier M."/>
            <person name="Klingl A."/>
            <person name="Woyke T."/>
            <person name="Ryan C.M."/>
            <person name="Banfield J.F."/>
        </authorList>
    </citation>
    <scope>NUCLEOTIDE SEQUENCE [LARGE SCALE GENOMIC DNA]</scope>
</reference>
<name>A0A2H0VKZ7_9BACT</name>
<dbReference type="EMBL" id="PFAF01000035">
    <property type="protein sequence ID" value="PIR99000.1"/>
    <property type="molecule type" value="Genomic_DNA"/>
</dbReference>
<proteinExistence type="predicted"/>
<dbReference type="AlphaFoldDB" id="A0A2H0VKZ7"/>
<gene>
    <name evidence="1" type="ORF">COT87_01825</name>
</gene>
<accession>A0A2H0VKZ7</accession>
<evidence type="ECO:0000313" key="1">
    <source>
        <dbReference type="EMBL" id="PIR99000.1"/>
    </source>
</evidence>
<comment type="caution">
    <text evidence="1">The sequence shown here is derived from an EMBL/GenBank/DDBJ whole genome shotgun (WGS) entry which is preliminary data.</text>
</comment>
<protein>
    <submittedName>
        <fullName evidence="1">Uncharacterized protein</fullName>
    </submittedName>
</protein>
<evidence type="ECO:0000313" key="2">
    <source>
        <dbReference type="Proteomes" id="UP000230796"/>
    </source>
</evidence>
<dbReference type="Proteomes" id="UP000230796">
    <property type="component" value="Unassembled WGS sequence"/>
</dbReference>
<sequence length="66" mass="7153">MMLSKHSVNVHVQFASTTIVVTSIDKAHVDTFSHQFANDRVITLIATNAVPAKTDNAFEVATAQVL</sequence>